<name>A0A2V3IRA4_9FLOR</name>
<comment type="caution">
    <text evidence="1">The sequence shown here is derived from an EMBL/GenBank/DDBJ whole genome shotgun (WGS) entry which is preliminary data.</text>
</comment>
<keyword evidence="2" id="KW-1185">Reference proteome</keyword>
<dbReference type="EMBL" id="NBIV01000084">
    <property type="protein sequence ID" value="PXF44652.1"/>
    <property type="molecule type" value="Genomic_DNA"/>
</dbReference>
<accession>A0A2V3IRA4</accession>
<gene>
    <name evidence="1" type="ORF">BWQ96_05594</name>
</gene>
<protein>
    <submittedName>
        <fullName evidence="1">Uncharacterized protein</fullName>
    </submittedName>
</protein>
<organism evidence="1 2">
    <name type="scientific">Gracilariopsis chorda</name>
    <dbReference type="NCBI Taxonomy" id="448386"/>
    <lineage>
        <taxon>Eukaryota</taxon>
        <taxon>Rhodophyta</taxon>
        <taxon>Florideophyceae</taxon>
        <taxon>Rhodymeniophycidae</taxon>
        <taxon>Gracilariales</taxon>
        <taxon>Gracilariaceae</taxon>
        <taxon>Gracilariopsis</taxon>
    </lineage>
</organism>
<reference evidence="1 2" key="1">
    <citation type="journal article" date="2018" name="Mol. Biol. Evol.">
        <title>Analysis of the draft genome of the red seaweed Gracilariopsis chorda provides insights into genome size evolution in Rhodophyta.</title>
        <authorList>
            <person name="Lee J."/>
            <person name="Yang E.C."/>
            <person name="Graf L."/>
            <person name="Yang J.H."/>
            <person name="Qiu H."/>
            <person name="Zel Zion U."/>
            <person name="Chan C.X."/>
            <person name="Stephens T.G."/>
            <person name="Weber A.P.M."/>
            <person name="Boo G.H."/>
            <person name="Boo S.M."/>
            <person name="Kim K.M."/>
            <person name="Shin Y."/>
            <person name="Jung M."/>
            <person name="Lee S.J."/>
            <person name="Yim H.S."/>
            <person name="Lee J.H."/>
            <person name="Bhattacharya D."/>
            <person name="Yoon H.S."/>
        </authorList>
    </citation>
    <scope>NUCLEOTIDE SEQUENCE [LARGE SCALE GENOMIC DNA]</scope>
    <source>
        <strain evidence="1 2">SKKU-2015</strain>
        <tissue evidence="1">Whole body</tissue>
    </source>
</reference>
<dbReference type="AlphaFoldDB" id="A0A2V3IRA4"/>
<evidence type="ECO:0000313" key="1">
    <source>
        <dbReference type="EMBL" id="PXF44652.1"/>
    </source>
</evidence>
<evidence type="ECO:0000313" key="2">
    <source>
        <dbReference type="Proteomes" id="UP000247409"/>
    </source>
</evidence>
<sequence length="107" mass="12268">MSRNYDDTNTLAVCVKALSRLNVGVAEHDLLRERLRNGAEKEEIEPLRTIQDDRDIREALVQATLQDFNMDYDGHSEETQDFNDGDKYDDIVATLLSEAESFLFLTN</sequence>
<dbReference type="Proteomes" id="UP000247409">
    <property type="component" value="Unassembled WGS sequence"/>
</dbReference>
<proteinExistence type="predicted"/>